<comment type="similarity">
    <text evidence="5">Belongs to the PP2C family.</text>
</comment>
<evidence type="ECO:0000256" key="1">
    <source>
        <dbReference type="ARBA" id="ARBA00004170"/>
    </source>
</evidence>
<protein>
    <recommendedName>
        <fullName evidence="8">PPM-type phosphatase domain-containing protein</fullName>
    </recommendedName>
</protein>
<evidence type="ECO:0000256" key="4">
    <source>
        <dbReference type="ARBA" id="ARBA00022912"/>
    </source>
</evidence>
<dbReference type="CDD" id="cd00143">
    <property type="entry name" value="PP2Cc"/>
    <property type="match status" value="1"/>
</dbReference>
<evidence type="ECO:0000256" key="3">
    <source>
        <dbReference type="ARBA" id="ARBA00022801"/>
    </source>
</evidence>
<dbReference type="AlphaFoldDB" id="A0A6S8EHT8"/>
<dbReference type="SMART" id="SM00332">
    <property type="entry name" value="PP2Cc"/>
    <property type="match status" value="1"/>
</dbReference>
<accession>A0A6S8EHT8</accession>
<dbReference type="EMBL" id="HBIN01017659">
    <property type="protein sequence ID" value="CAE0443384.1"/>
    <property type="molecule type" value="Transcribed_RNA"/>
</dbReference>
<evidence type="ECO:0000256" key="6">
    <source>
        <dbReference type="SAM" id="Coils"/>
    </source>
</evidence>
<comment type="subcellular location">
    <subcellularLocation>
        <location evidence="1">Membrane</location>
        <topology evidence="1">Peripheral membrane protein</topology>
    </subcellularLocation>
</comment>
<dbReference type="EMBL" id="HBIN01017660">
    <property type="protein sequence ID" value="CAE0443385.1"/>
    <property type="molecule type" value="Transcribed_RNA"/>
</dbReference>
<dbReference type="InterPro" id="IPR015655">
    <property type="entry name" value="PP2C"/>
</dbReference>
<evidence type="ECO:0000313" key="9">
    <source>
        <dbReference type="EMBL" id="CAE0443384.1"/>
    </source>
</evidence>
<dbReference type="InterPro" id="IPR001932">
    <property type="entry name" value="PPM-type_phosphatase-like_dom"/>
</dbReference>
<keyword evidence="6" id="KW-0175">Coiled coil</keyword>
<sequence>MSTPEDFAKRQRLAKEKILAKQLSDMGSLRPLTHSVNLKQGADLAKLQEDREAEIIKKLEEEEENAELAGKELTKEESNNVVVSDSLDKFAKARNMFERRATLSRPLLPVNPSYANEPLPKKKDTHRLVEDISTEELTTDTTTTQDKAAEDEDNNAGGLEIEKVGYGASSVKDMIAKQEKTISVKRNFVVKKKPEWDRVAPEFVEAFWYEYEELHGDFYNGYAIRGWRPGMEDVMDSFFTRNADLKQLFAVYDGHGGDECALYCKEYLLKRLALHSDLHKNPKTALADSFVSVDAKYIEKATSNGSMAGTTATVLYMTPVLNAEKKRAYKYYLACVGDSRAVLVYNTGHSVPLSDDHHLTRKDELQRIKEGGGEIYYDNEFDEILVYSGELERGLNVTRTIGDKDFKPLVTAFPEISDGYLDDNCGYIIIASDGLWGKVSNEEAGRVLLEYGTKQGVKNLANLANARGSFDNVTVLAIDIKECIDSMKRAYPEK</sequence>
<dbReference type="GO" id="GO:0016020">
    <property type="term" value="C:membrane"/>
    <property type="evidence" value="ECO:0007669"/>
    <property type="project" value="UniProtKB-SubCell"/>
</dbReference>
<dbReference type="Gene3D" id="3.60.40.10">
    <property type="entry name" value="PPM-type phosphatase domain"/>
    <property type="match status" value="1"/>
</dbReference>
<reference evidence="9" key="1">
    <citation type="submission" date="2021-01" db="EMBL/GenBank/DDBJ databases">
        <authorList>
            <person name="Corre E."/>
            <person name="Pelletier E."/>
            <person name="Niang G."/>
            <person name="Scheremetjew M."/>
            <person name="Finn R."/>
            <person name="Kale V."/>
            <person name="Holt S."/>
            <person name="Cochrane G."/>
            <person name="Meng A."/>
            <person name="Brown T."/>
            <person name="Cohen L."/>
        </authorList>
    </citation>
    <scope>NUCLEOTIDE SEQUENCE</scope>
    <source>
        <strain evidence="9">GSBS06</strain>
    </source>
</reference>
<feature type="coiled-coil region" evidence="6">
    <location>
        <begin position="42"/>
        <end position="79"/>
    </location>
</feature>
<dbReference type="GO" id="GO:0046872">
    <property type="term" value="F:metal ion binding"/>
    <property type="evidence" value="ECO:0007669"/>
    <property type="project" value="UniProtKB-KW"/>
</dbReference>
<evidence type="ECO:0000256" key="7">
    <source>
        <dbReference type="SAM" id="MobiDB-lite"/>
    </source>
</evidence>
<dbReference type="Pfam" id="PF00481">
    <property type="entry name" value="PP2C"/>
    <property type="match status" value="1"/>
</dbReference>
<dbReference type="PROSITE" id="PS51746">
    <property type="entry name" value="PPM_2"/>
    <property type="match status" value="1"/>
</dbReference>
<keyword evidence="3 5" id="KW-0378">Hydrolase</keyword>
<gene>
    <name evidence="9" type="ORF">ASTO00021_LOCUS13473</name>
    <name evidence="10" type="ORF">ASTO00021_LOCUS13474</name>
</gene>
<name>A0A6S8EHT8_9STRA</name>
<evidence type="ECO:0000256" key="5">
    <source>
        <dbReference type="RuleBase" id="RU003465"/>
    </source>
</evidence>
<dbReference type="GO" id="GO:0004722">
    <property type="term" value="F:protein serine/threonine phosphatase activity"/>
    <property type="evidence" value="ECO:0007669"/>
    <property type="project" value="InterPro"/>
</dbReference>
<keyword evidence="4 5" id="KW-0904">Protein phosphatase</keyword>
<evidence type="ECO:0000313" key="10">
    <source>
        <dbReference type="EMBL" id="CAE0443385.1"/>
    </source>
</evidence>
<evidence type="ECO:0000259" key="8">
    <source>
        <dbReference type="PROSITE" id="PS51746"/>
    </source>
</evidence>
<dbReference type="PANTHER" id="PTHR13832:SF827">
    <property type="entry name" value="PROTEIN PHOSPHATASE 1L"/>
    <property type="match status" value="1"/>
</dbReference>
<dbReference type="InterPro" id="IPR036457">
    <property type="entry name" value="PPM-type-like_dom_sf"/>
</dbReference>
<feature type="domain" description="PPM-type phosphatase" evidence="8">
    <location>
        <begin position="218"/>
        <end position="480"/>
    </location>
</feature>
<dbReference type="InterPro" id="IPR000222">
    <property type="entry name" value="PP2C_BS"/>
</dbReference>
<proteinExistence type="inferred from homology"/>
<dbReference type="PANTHER" id="PTHR13832">
    <property type="entry name" value="PROTEIN PHOSPHATASE 2C"/>
    <property type="match status" value="1"/>
</dbReference>
<feature type="region of interest" description="Disordered" evidence="7">
    <location>
        <begin position="131"/>
        <end position="159"/>
    </location>
</feature>
<evidence type="ECO:0000256" key="2">
    <source>
        <dbReference type="ARBA" id="ARBA00022723"/>
    </source>
</evidence>
<dbReference type="SUPFAM" id="SSF81606">
    <property type="entry name" value="PP2C-like"/>
    <property type="match status" value="1"/>
</dbReference>
<dbReference type="PROSITE" id="PS01032">
    <property type="entry name" value="PPM_1"/>
    <property type="match status" value="1"/>
</dbReference>
<organism evidence="9">
    <name type="scientific">Aplanochytrium stocchinoi</name>
    <dbReference type="NCBI Taxonomy" id="215587"/>
    <lineage>
        <taxon>Eukaryota</taxon>
        <taxon>Sar</taxon>
        <taxon>Stramenopiles</taxon>
        <taxon>Bigyra</taxon>
        <taxon>Labyrinthulomycetes</taxon>
        <taxon>Thraustochytrida</taxon>
        <taxon>Thraustochytriidae</taxon>
        <taxon>Aplanochytrium</taxon>
    </lineage>
</organism>
<keyword evidence="2" id="KW-0479">Metal-binding</keyword>